<evidence type="ECO:0000256" key="3">
    <source>
        <dbReference type="ARBA" id="ARBA00022490"/>
    </source>
</evidence>
<evidence type="ECO:0000256" key="14">
    <source>
        <dbReference type="ARBA" id="ARBA00082665"/>
    </source>
</evidence>
<gene>
    <name evidence="17" type="ordered locus">rrnAC2834</name>
</gene>
<evidence type="ECO:0000256" key="6">
    <source>
        <dbReference type="ARBA" id="ARBA00022679"/>
    </source>
</evidence>
<dbReference type="STRING" id="272569.rrnAC2834"/>
<evidence type="ECO:0000313" key="18">
    <source>
        <dbReference type="Proteomes" id="UP000001169"/>
    </source>
</evidence>
<evidence type="ECO:0000256" key="12">
    <source>
        <dbReference type="ARBA" id="ARBA00061338"/>
    </source>
</evidence>
<evidence type="ECO:0000256" key="9">
    <source>
        <dbReference type="ARBA" id="ARBA00022884"/>
    </source>
</evidence>
<evidence type="ECO:0000256" key="13">
    <source>
        <dbReference type="ARBA" id="ARBA00066936"/>
    </source>
</evidence>
<dbReference type="eggNOG" id="arCOG00047">
    <property type="taxonomic scope" value="Archaea"/>
</dbReference>
<dbReference type="SUPFAM" id="SSF53335">
    <property type="entry name" value="S-adenosyl-L-methionine-dependent methyltransferases"/>
    <property type="match status" value="1"/>
</dbReference>
<evidence type="ECO:0000256" key="2">
    <source>
        <dbReference type="ARBA" id="ARBA00011245"/>
    </source>
</evidence>
<dbReference type="InterPro" id="IPR000241">
    <property type="entry name" value="RlmKL-like_Mtase"/>
</dbReference>
<dbReference type="CDD" id="cd02440">
    <property type="entry name" value="AdoMet_MTases"/>
    <property type="match status" value="1"/>
</dbReference>
<keyword evidence="6" id="KW-0808">Transferase</keyword>
<dbReference type="KEGG" id="hma:rrnAC2834"/>
<keyword evidence="9" id="KW-0694">RNA-binding</keyword>
<dbReference type="PANTHER" id="PTHR14911">
    <property type="entry name" value="THUMP DOMAIN-CONTAINING"/>
    <property type="match status" value="1"/>
</dbReference>
<evidence type="ECO:0000256" key="15">
    <source>
        <dbReference type="SAM" id="MobiDB-lite"/>
    </source>
</evidence>
<feature type="region of interest" description="Disordered" evidence="15">
    <location>
        <begin position="146"/>
        <end position="188"/>
    </location>
</feature>
<dbReference type="InterPro" id="IPR029063">
    <property type="entry name" value="SAM-dependent_MTases_sf"/>
</dbReference>
<organism evidence="17 18">
    <name type="scientific">Haloarcula marismortui (strain ATCC 43049 / DSM 3752 / JCM 8966 / VKM B-1809)</name>
    <name type="common">Halobacterium marismortui</name>
    <dbReference type="NCBI Taxonomy" id="272569"/>
    <lineage>
        <taxon>Archaea</taxon>
        <taxon>Methanobacteriati</taxon>
        <taxon>Methanobacteriota</taxon>
        <taxon>Stenosarchaea group</taxon>
        <taxon>Halobacteria</taxon>
        <taxon>Halobacteriales</taxon>
        <taxon>Haloarculaceae</taxon>
        <taxon>Haloarcula</taxon>
    </lineage>
</organism>
<feature type="region of interest" description="Disordered" evidence="15">
    <location>
        <begin position="1"/>
        <end position="128"/>
    </location>
</feature>
<dbReference type="FunFam" id="3.40.50.150:FF:000251">
    <property type="entry name" value="Putative RNA methylase"/>
    <property type="match status" value="1"/>
</dbReference>
<feature type="compositionally biased region" description="Basic and acidic residues" evidence="15">
    <location>
        <begin position="56"/>
        <end position="67"/>
    </location>
</feature>
<evidence type="ECO:0000256" key="4">
    <source>
        <dbReference type="ARBA" id="ARBA00022555"/>
    </source>
</evidence>
<evidence type="ECO:0000256" key="1">
    <source>
        <dbReference type="ARBA" id="ARBA00004496"/>
    </source>
</evidence>
<dbReference type="EnsemblBacteria" id="AAV47587">
    <property type="protein sequence ID" value="AAV47587"/>
    <property type="gene ID" value="rrnAC2834"/>
</dbReference>
<feature type="domain" description="Ribosomal RNA large subunit methyltransferase K/L-like methyltransferase" evidence="16">
    <location>
        <begin position="377"/>
        <end position="547"/>
    </location>
</feature>
<keyword evidence="4" id="KW-0820">tRNA-binding</keyword>
<dbReference type="Pfam" id="PF01170">
    <property type="entry name" value="UPF0020"/>
    <property type="match status" value="1"/>
</dbReference>
<comment type="subcellular location">
    <subcellularLocation>
        <location evidence="1">Cytoplasm</location>
    </subcellularLocation>
</comment>
<dbReference type="PANTHER" id="PTHR14911:SF21">
    <property type="entry name" value="N2-METHYLGUANOSINE TRNA METHYLTRANSFERASE"/>
    <property type="match status" value="1"/>
</dbReference>
<dbReference type="GO" id="GO:0005737">
    <property type="term" value="C:cytoplasm"/>
    <property type="evidence" value="ECO:0007669"/>
    <property type="project" value="UniProtKB-SubCell"/>
</dbReference>
<feature type="compositionally biased region" description="Polar residues" evidence="15">
    <location>
        <begin position="9"/>
        <end position="20"/>
    </location>
</feature>
<dbReference type="EMBL" id="AY596297">
    <property type="protein sequence ID" value="AAV47587.1"/>
    <property type="molecule type" value="Genomic_DNA"/>
</dbReference>
<feature type="compositionally biased region" description="Basic residues" evidence="15">
    <location>
        <begin position="68"/>
        <end position="86"/>
    </location>
</feature>
<comment type="function">
    <text evidence="11">Catalyzes the adenosylmethionine-dependent methylation of the exocyclic amino group (N(2)) of guanosine at position 10 of various tRNAs. Acts via a two-step process that leads to the formation of either N(2)-monomethyl (m(2)G) or N(2)-dimethylguanosine (m(2)(2)G).</text>
</comment>
<evidence type="ECO:0000256" key="8">
    <source>
        <dbReference type="ARBA" id="ARBA00022694"/>
    </source>
</evidence>
<sequence>MSALWGAGSQKSTLQTTSESRPAAALGVKPRRRRGMQAALRARIRQTLPPQSRLGGSEEHKNVVQREPKHRRKRQMQRHERGRRAGRQPIGEADGDPVSNESEQQDDSDAEVRRDDAGLDAPTLEDERDDCRREGRLCGELARHVADKERRSQVEGQSVKEPGDEDGHEDREDTTAGQAREPGLEHTRGSSAARLCVLFPGATGTLIAARPHRSGVYVLELGGQDDAFARREAASAASAVDVLAPGLATARGISDRVRHLAFTHRACDLIGTSDPDIESAAALLSAATIDREGSVAVRAVDVRASTGIDTQQAERTLGGVLTDRGFAVDLDDPDHVLYAYLSDPDGDEEGGTGEACCALGWLTAESVRDFGGRQPTDRPFFQPGSMDPLEARALVNIAGAGPDATILDPMCGTGGLLLEAGLVGADVVGGDAQEKMVSGTRKNLAYALDGDGHPERASYPDPGEWGVFRSDASALPVADDTVDAVVFDAPYGRQSRIEGDLAPLVSGALGEAARVAGRCVLVADRDWREAATGAGWAVTDYFKRRVHRSLVRHVHVLE</sequence>
<dbReference type="GO" id="GO:0000049">
    <property type="term" value="F:tRNA binding"/>
    <property type="evidence" value="ECO:0007669"/>
    <property type="project" value="UniProtKB-KW"/>
</dbReference>
<evidence type="ECO:0000259" key="16">
    <source>
        <dbReference type="Pfam" id="PF01170"/>
    </source>
</evidence>
<dbReference type="PATRIC" id="fig|272569.17.peg.3406"/>
<dbReference type="PaxDb" id="272569-rrnAC2834"/>
<proteinExistence type="inferred from homology"/>
<name>Q5UYR6_HALMA</name>
<keyword evidence="5 17" id="KW-0489">Methyltransferase</keyword>
<reference evidence="17 18" key="1">
    <citation type="journal article" date="2004" name="Genome Res.">
        <title>Genome sequence of Haloarcula marismortui: a halophilic archaeon from the Dead Sea.</title>
        <authorList>
            <person name="Baliga N.S."/>
            <person name="Bonneau R."/>
            <person name="Facciotti M.T."/>
            <person name="Pan M."/>
            <person name="Glusman G."/>
            <person name="Deutsch E.W."/>
            <person name="Shannon P."/>
            <person name="Chiu Y."/>
            <person name="Weng R.S."/>
            <person name="Gan R.R."/>
            <person name="Hung P."/>
            <person name="Date S.V."/>
            <person name="Marcotte E."/>
            <person name="Hood L."/>
            <person name="Ng W.V."/>
        </authorList>
    </citation>
    <scope>NUCLEOTIDE SEQUENCE [LARGE SCALE GENOMIC DNA]</scope>
    <source>
        <strain evidence="18">ATCC 43049 / DSM 3752 / JCM 8966 / VKM B-1809</strain>
    </source>
</reference>
<evidence type="ECO:0000256" key="5">
    <source>
        <dbReference type="ARBA" id="ARBA00022603"/>
    </source>
</evidence>
<evidence type="ECO:0000256" key="7">
    <source>
        <dbReference type="ARBA" id="ARBA00022691"/>
    </source>
</evidence>
<dbReference type="GO" id="GO:0030488">
    <property type="term" value="P:tRNA methylation"/>
    <property type="evidence" value="ECO:0007669"/>
    <property type="project" value="TreeGrafter"/>
</dbReference>
<keyword evidence="18" id="KW-1185">Reference proteome</keyword>
<dbReference type="InterPro" id="IPR053943">
    <property type="entry name" value="RlmKL-like_Mtase_CS"/>
</dbReference>
<keyword evidence="7" id="KW-0949">S-adenosyl-L-methionine</keyword>
<dbReference type="Proteomes" id="UP000001169">
    <property type="component" value="Chromosome I"/>
</dbReference>
<comment type="similarity">
    <text evidence="12">Belongs to the methyltransferase superfamily. Trm-G10 family.</text>
</comment>
<comment type="catalytic activity">
    <reaction evidence="10">
        <text>guanosine(10) in tRNA + 2 S-adenosyl-L-methionine = N(2)-dimethylguanosine(10) in tRNA + 2 S-adenosyl-L-homocysteine + 2 H(+)</text>
        <dbReference type="Rhea" id="RHEA:43124"/>
        <dbReference type="Rhea" id="RHEA-COMP:10355"/>
        <dbReference type="Rhea" id="RHEA-COMP:10358"/>
        <dbReference type="ChEBI" id="CHEBI:15378"/>
        <dbReference type="ChEBI" id="CHEBI:57856"/>
        <dbReference type="ChEBI" id="CHEBI:59789"/>
        <dbReference type="ChEBI" id="CHEBI:74269"/>
        <dbReference type="ChEBI" id="CHEBI:74513"/>
        <dbReference type="EC" id="2.1.1.213"/>
    </reaction>
</comment>
<protein>
    <recommendedName>
        <fullName evidence="13">tRNA (guanine(10)-N(2))-dimethyltransferase</fullName>
        <ecNumber evidence="13">2.1.1.213</ecNumber>
    </recommendedName>
    <alternativeName>
        <fullName evidence="14">tRNA:G10 dimethyltransferase</fullName>
    </alternativeName>
</protein>
<dbReference type="Gene3D" id="3.40.50.150">
    <property type="entry name" value="Vaccinia Virus protein VP39"/>
    <property type="match status" value="1"/>
</dbReference>
<dbReference type="GO" id="GO:0160101">
    <property type="term" value="F:tRNA (guanine(10)-N2)-dimethyltransferase activity"/>
    <property type="evidence" value="ECO:0007669"/>
    <property type="project" value="UniProtKB-EC"/>
</dbReference>
<evidence type="ECO:0000256" key="10">
    <source>
        <dbReference type="ARBA" id="ARBA00051883"/>
    </source>
</evidence>
<dbReference type="SUPFAM" id="SSF143437">
    <property type="entry name" value="THUMP domain-like"/>
    <property type="match status" value="1"/>
</dbReference>
<dbReference type="HOGENOM" id="CLU_488028_0_0_2"/>
<keyword evidence="3" id="KW-0963">Cytoplasm</keyword>
<dbReference type="EC" id="2.1.1.213" evidence="13"/>
<evidence type="ECO:0000256" key="11">
    <source>
        <dbReference type="ARBA" id="ARBA00054380"/>
    </source>
</evidence>
<accession>Q5UYR6</accession>
<comment type="subunit">
    <text evidence="2">Monomer.</text>
</comment>
<dbReference type="PROSITE" id="PS01261">
    <property type="entry name" value="UPF0020"/>
    <property type="match status" value="1"/>
</dbReference>
<keyword evidence="8" id="KW-0819">tRNA processing</keyword>
<evidence type="ECO:0000313" key="17">
    <source>
        <dbReference type="EMBL" id="AAV47587.1"/>
    </source>
</evidence>
<dbReference type="AlphaFoldDB" id="Q5UYR6"/>